<comment type="caution">
    <text evidence="4">The sequence shown here is derived from an EMBL/GenBank/DDBJ whole genome shotgun (WGS) entry which is preliminary data.</text>
</comment>
<evidence type="ECO:0000256" key="1">
    <source>
        <dbReference type="SAM" id="MobiDB-lite"/>
    </source>
</evidence>
<keyword evidence="2" id="KW-0732">Signal</keyword>
<proteinExistence type="predicted"/>
<keyword evidence="5" id="KW-1185">Reference proteome</keyword>
<accession>A0A3R7SSP4</accession>
<reference evidence="4 5" key="2">
    <citation type="submission" date="2019-01" db="EMBL/GenBank/DDBJ databases">
        <title>The decoding of complex shrimp genome reveals the adaptation for benthos swimmer, frequently molting mechanism and breeding impact on genome.</title>
        <authorList>
            <person name="Sun Y."/>
            <person name="Gao Y."/>
            <person name="Yu Y."/>
        </authorList>
    </citation>
    <scope>NUCLEOTIDE SEQUENCE [LARGE SCALE GENOMIC DNA]</scope>
    <source>
        <tissue evidence="4">Muscle</tissue>
    </source>
</reference>
<feature type="compositionally biased region" description="Polar residues" evidence="1">
    <location>
        <begin position="353"/>
        <end position="398"/>
    </location>
</feature>
<evidence type="ECO:0000259" key="3">
    <source>
        <dbReference type="SMART" id="SM00690"/>
    </source>
</evidence>
<organism evidence="4 5">
    <name type="scientific">Penaeus vannamei</name>
    <name type="common">Whiteleg shrimp</name>
    <name type="synonym">Litopenaeus vannamei</name>
    <dbReference type="NCBI Taxonomy" id="6689"/>
    <lineage>
        <taxon>Eukaryota</taxon>
        <taxon>Metazoa</taxon>
        <taxon>Ecdysozoa</taxon>
        <taxon>Arthropoda</taxon>
        <taxon>Crustacea</taxon>
        <taxon>Multicrustacea</taxon>
        <taxon>Malacostraca</taxon>
        <taxon>Eumalacostraca</taxon>
        <taxon>Eucarida</taxon>
        <taxon>Decapoda</taxon>
        <taxon>Dendrobranchiata</taxon>
        <taxon>Penaeoidea</taxon>
        <taxon>Penaeidae</taxon>
        <taxon>Penaeus</taxon>
    </lineage>
</organism>
<evidence type="ECO:0000313" key="4">
    <source>
        <dbReference type="EMBL" id="ROT73334.1"/>
    </source>
</evidence>
<feature type="signal peptide" evidence="2">
    <location>
        <begin position="1"/>
        <end position="16"/>
    </location>
</feature>
<sequence length="404" mass="40647">MKLLVISALLVATTSAALQGYGLPSPSGLVSGGGHSPTGTVHSTGAALSFDAGHSTAAIQSSVSGGSAGANHGFNSAHAGQITGVQSASDNEFTSTGVGNQGSATLSAGFDVSNVGGNSEISPSADSFEAPCKEGEVRHVDGSCIVPEITRKVYVVSVPKQTPQPSDSLPDLPPPRVDHNILFVRLPEGGVGPDPVVVPPPRQNNIVYVLSKRNQNGQRVIEVPAPPPSEPEIYFVNYDDGENPTLPGGLDLETALGSAVEANGQIFTDGTGSNVVDAGFDSKGSIENVAESGVGDLISVNTGVSGVITQGSQNGVNTATLSSSSVTANTPSSISVNGSFQSGGVFQGFQGGLNTPTDTYTPAPTQSSSFVAGNTGFQSQFTGTATGNTPSSVRTTPSGLYESP</sequence>
<dbReference type="InterPro" id="IPR004145">
    <property type="entry name" value="DUF243"/>
</dbReference>
<dbReference type="AlphaFoldDB" id="A0A3R7SSP4"/>
<dbReference type="SMART" id="SM00690">
    <property type="entry name" value="DM5"/>
    <property type="match status" value="1"/>
</dbReference>
<dbReference type="OrthoDB" id="6368942at2759"/>
<feature type="chain" id="PRO_5018659749" description="DUF243 domain-containing protein" evidence="2">
    <location>
        <begin position="17"/>
        <end position="404"/>
    </location>
</feature>
<dbReference type="Proteomes" id="UP000283509">
    <property type="component" value="Unassembled WGS sequence"/>
</dbReference>
<reference evidence="4 5" key="1">
    <citation type="submission" date="2018-04" db="EMBL/GenBank/DDBJ databases">
        <authorList>
            <person name="Zhang X."/>
            <person name="Yuan J."/>
            <person name="Li F."/>
            <person name="Xiang J."/>
        </authorList>
    </citation>
    <scope>NUCLEOTIDE SEQUENCE [LARGE SCALE GENOMIC DNA]</scope>
    <source>
        <tissue evidence="4">Muscle</tissue>
    </source>
</reference>
<evidence type="ECO:0000256" key="2">
    <source>
        <dbReference type="SAM" id="SignalP"/>
    </source>
</evidence>
<feature type="region of interest" description="Disordered" evidence="1">
    <location>
        <begin position="351"/>
        <end position="404"/>
    </location>
</feature>
<name>A0A3R7SSP4_PENVA</name>
<gene>
    <name evidence="4" type="ORF">C7M84_008232</name>
</gene>
<evidence type="ECO:0000313" key="5">
    <source>
        <dbReference type="Proteomes" id="UP000283509"/>
    </source>
</evidence>
<protein>
    <recommendedName>
        <fullName evidence="3">DUF243 domain-containing protein</fullName>
    </recommendedName>
</protein>
<dbReference type="EMBL" id="QCYY01002036">
    <property type="protein sequence ID" value="ROT73334.1"/>
    <property type="molecule type" value="Genomic_DNA"/>
</dbReference>
<dbReference type="Pfam" id="PF03103">
    <property type="entry name" value="DUF243"/>
    <property type="match status" value="1"/>
</dbReference>
<feature type="domain" description="DUF243" evidence="3">
    <location>
        <begin position="147"/>
        <end position="239"/>
    </location>
</feature>